<evidence type="ECO:0000256" key="1">
    <source>
        <dbReference type="SAM" id="MobiDB-lite"/>
    </source>
</evidence>
<name>A0A3E4UL02_BACSE</name>
<feature type="region of interest" description="Disordered" evidence="1">
    <location>
        <begin position="40"/>
        <end position="60"/>
    </location>
</feature>
<evidence type="ECO:0000313" key="2">
    <source>
        <dbReference type="EMBL" id="RGM11243.1"/>
    </source>
</evidence>
<sequence length="153" mass="17822">MIMKTNTFDIMAGKNEKVDFLSEIGSMVKNQKEENQILRRKKAENKANEPMLDAELEKDEQQPVVDTVEVKEAKKTKGRPKQILKVERVKPMNVWLDVNTHKMLGRIKVEYGIEMKDVTYIAIRKFLDEHMKNGELDEKGLSYLENKQKELNG</sequence>
<evidence type="ECO:0000313" key="3">
    <source>
        <dbReference type="Proteomes" id="UP000261223"/>
    </source>
</evidence>
<gene>
    <name evidence="2" type="ORF">DXC34_13930</name>
</gene>
<protein>
    <submittedName>
        <fullName evidence="2">Uncharacterized protein</fullName>
    </submittedName>
</protein>
<dbReference type="Proteomes" id="UP000261223">
    <property type="component" value="Unassembled WGS sequence"/>
</dbReference>
<organism evidence="2 3">
    <name type="scientific">Bacteroides stercoris</name>
    <dbReference type="NCBI Taxonomy" id="46506"/>
    <lineage>
        <taxon>Bacteria</taxon>
        <taxon>Pseudomonadati</taxon>
        <taxon>Bacteroidota</taxon>
        <taxon>Bacteroidia</taxon>
        <taxon>Bacteroidales</taxon>
        <taxon>Bacteroidaceae</taxon>
        <taxon>Bacteroides</taxon>
    </lineage>
</organism>
<dbReference type="AlphaFoldDB" id="A0A3E4UL02"/>
<comment type="caution">
    <text evidence="2">The sequence shown here is derived from an EMBL/GenBank/DDBJ whole genome shotgun (WGS) entry which is preliminary data.</text>
</comment>
<accession>A0A3E4UL02</accession>
<dbReference type="EMBL" id="QSSV01000019">
    <property type="protein sequence ID" value="RGM11243.1"/>
    <property type="molecule type" value="Genomic_DNA"/>
</dbReference>
<reference evidence="2 3" key="1">
    <citation type="submission" date="2018-08" db="EMBL/GenBank/DDBJ databases">
        <title>A genome reference for cultivated species of the human gut microbiota.</title>
        <authorList>
            <person name="Zou Y."/>
            <person name="Xue W."/>
            <person name="Luo G."/>
        </authorList>
    </citation>
    <scope>NUCLEOTIDE SEQUENCE [LARGE SCALE GENOMIC DNA]</scope>
    <source>
        <strain evidence="2 3">TF03-6</strain>
    </source>
</reference>
<proteinExistence type="predicted"/>